<organism evidence="1">
    <name type="scientific">bioreactor metagenome</name>
    <dbReference type="NCBI Taxonomy" id="1076179"/>
    <lineage>
        <taxon>unclassified sequences</taxon>
        <taxon>metagenomes</taxon>
        <taxon>ecological metagenomes</taxon>
    </lineage>
</organism>
<comment type="caution">
    <text evidence="1">The sequence shown here is derived from an EMBL/GenBank/DDBJ whole genome shotgun (WGS) entry which is preliminary data.</text>
</comment>
<dbReference type="EMBL" id="VSSQ01000067">
    <property type="protein sequence ID" value="MPL72552.1"/>
    <property type="molecule type" value="Genomic_DNA"/>
</dbReference>
<proteinExistence type="predicted"/>
<evidence type="ECO:0000313" key="1">
    <source>
        <dbReference type="EMBL" id="MPL72552.1"/>
    </source>
</evidence>
<protein>
    <submittedName>
        <fullName evidence="1">Uncharacterized protein</fullName>
    </submittedName>
</protein>
<sequence length="89" mass="9900">MRAKRSGEQTAGLRAYFGFVYGTVWIYEKKPTANRRESEPFGLSESDLLFLTFASLVPRLAHPFIGTVRANPVGAPAPPFGKLYHTVDK</sequence>
<name>A0A644U2D7_9ZZZZ</name>
<gene>
    <name evidence="1" type="ORF">SDC9_18337</name>
</gene>
<reference evidence="1" key="1">
    <citation type="submission" date="2019-08" db="EMBL/GenBank/DDBJ databases">
        <authorList>
            <person name="Kucharzyk K."/>
            <person name="Murdoch R.W."/>
            <person name="Higgins S."/>
            <person name="Loffler F."/>
        </authorList>
    </citation>
    <scope>NUCLEOTIDE SEQUENCE</scope>
</reference>
<dbReference type="AlphaFoldDB" id="A0A644U2D7"/>
<accession>A0A644U2D7</accession>